<feature type="transmembrane region" description="Helical" evidence="7">
    <location>
        <begin position="1336"/>
        <end position="1360"/>
    </location>
</feature>
<dbReference type="Gene3D" id="1.20.1640.10">
    <property type="entry name" value="Multidrug efflux transporter AcrB transmembrane domain"/>
    <property type="match status" value="2"/>
</dbReference>
<feature type="transmembrane region" description="Helical" evidence="7">
    <location>
        <begin position="360"/>
        <end position="379"/>
    </location>
</feature>
<dbReference type="GO" id="GO:0005886">
    <property type="term" value="C:plasma membrane"/>
    <property type="evidence" value="ECO:0007669"/>
    <property type="project" value="UniProtKB-SubCell"/>
</dbReference>
<sequence length="1491" mass="154692">MKGSRRRFTIQAIVWLVVMVAAIIFLPNISNLVREKGQTKLPSSAKSQVAQVIQNHWGRNQDNTRQVVVVFSNGDSPLTDTQKQEIDGTIQRFKVQKSKYHVKSMTAASDNAAAKKQLISKDKSTELLQLMVGKNQTVSEMTKNITAGAKTSGVKTYITGSDILNDDFTQETEAGIQKTEIITVVFIFIVLTLVFRSPITPLVSLLSVGVSFIISLSVVMNLVNKFNFPLSNFTQVFMVVVLFGIGTDYNILLFDQFKEELSHGDSPVAATGRALRIAGRTILYSGSSLLIGFSALGLANFSIYKSAVGVAIAVAILLLVLLTLNPFFMALLGPRLFWPTKKFAGGSTSKMWHGIAVNSVRYPIIALIVILGVSLPFILTYNNELNYDTLAELNDTIPAKKGFQVVQSHFSKGTAEPSTLYIKSDHALNNEKDLKAIDNLTKQLQKVKGVKTVASVTQPGGSEVSDLYVNKQLGTVTSGMKTAGSGLTKIGSGLSSANSKLKKANIAGSVKDVKKLADGSKQVSDGLNTLNGKTGTLASGASQLASGSNTLKTGLVTYTNGVYTVNSGLNQLNGKTGTLASGVNKLASGSNQVTSGLNTLNGKTGTLANATGQLASGSNQVASGLNSLNGQTGKLSSATGQLATGSNTLKAGLVTYTDGVYTINSGLNQLNSKTSSLKSGVSNLFTGTQSLSTGLDTLNDSKSSISEGTKGLTSSVVQLQQGAASVSKGLAQLESQVKSGTTSINTSDLQELESALKKVNAVMTTYAGNSSPLTTKVNELNSALTSFGNSKSAINTDMATIESALNAKNTTSTTSSSTASVNANAVASAAVAAAGSSATSEQKAAITSAVTSQVNAQNSANASSATAATKANTSSSDAAGLNALKDLKGQLSTLDSIENNLSGLSTNLTELQKLAASSVDVNNKSVTAIQGMQKIATSMQQLEAALEGTSTQTGLVPGSSQLTSGLGQLKTGTETLASKLDTYTTGVASAAAGANKVNNGVSSLSSQVPTLTSAISALSTGANELNSNSGTLNNGATKLATGNAQLNGQVPTLVSGVNKLASGATQVASGNSQLNAQVPALASGVSQLASGSSQVSSGLGTLQGQIPTLTSAISALDAGTNKLVSNSAALNAGATKLATGTAQLNAQVPQLVSGVNKLNSGAKQVADGNATMYTTMQSLVGQMKELQSGLQSASDGTKKINKGVVSANSYLTGLKDSDAAKTYYVPKSVLKGKTYASALKAYMSENEHATKLTIVLNTNPSSKAAMDKISAIQTQAQNTLKGTSLDGSTIAIGGQTSETNDTQSIASSDFIRTAAIMLVGILIALMVITRSVLQPFYILGTLLLAYIMSLSITRILSNWFLGQSMLTWNTPFFGFIMLIALGVDYSIFLMMKYREFDNSAATPSTRIVRASAVIGAVVLSAALILSGTFAALMPSGVLTLIQVAMVVIIGLIILVFFIPTVIPSLIRLTYPLTDRMENESTADDQTKRSHK</sequence>
<evidence type="ECO:0000256" key="3">
    <source>
        <dbReference type="ARBA" id="ARBA00022475"/>
    </source>
</evidence>
<feature type="domain" description="SSD" evidence="8">
    <location>
        <begin position="1341"/>
        <end position="1468"/>
    </location>
</feature>
<feature type="domain" description="VWFA" evidence="9">
    <location>
        <begin position="512"/>
        <end position="759"/>
    </location>
</feature>
<keyword evidence="11" id="KW-1185">Reference proteome</keyword>
<evidence type="ECO:0000259" key="8">
    <source>
        <dbReference type="PROSITE" id="PS50156"/>
    </source>
</evidence>
<gene>
    <name evidence="10" type="ORF">D1831_03470</name>
</gene>
<dbReference type="InterPro" id="IPR023908">
    <property type="entry name" value="xxxLxxG_rpt"/>
</dbReference>
<name>A0A3R8QSP6_9LACO</name>
<dbReference type="PANTHER" id="PTHR33406:SF6">
    <property type="entry name" value="MEMBRANE PROTEIN YDGH-RELATED"/>
    <property type="match status" value="1"/>
</dbReference>
<keyword evidence="6 7" id="KW-0472">Membrane</keyword>
<evidence type="ECO:0000313" key="10">
    <source>
        <dbReference type="EMBL" id="RRK11299.1"/>
    </source>
</evidence>
<dbReference type="RefSeq" id="WP_125071539.1">
    <property type="nucleotide sequence ID" value="NZ_QWZQ01000007.1"/>
</dbReference>
<evidence type="ECO:0000313" key="11">
    <source>
        <dbReference type="Proteomes" id="UP000283633"/>
    </source>
</evidence>
<dbReference type="EMBL" id="QWZQ01000007">
    <property type="protein sequence ID" value="RRK11299.1"/>
    <property type="molecule type" value="Genomic_DNA"/>
</dbReference>
<feature type="transmembrane region" description="Helical" evidence="7">
    <location>
        <begin position="282"/>
        <end position="304"/>
    </location>
</feature>
<dbReference type="NCBIfam" id="TIGR03057">
    <property type="entry name" value="xxxLxxG_by_4"/>
    <property type="match status" value="8"/>
</dbReference>
<evidence type="ECO:0000256" key="7">
    <source>
        <dbReference type="SAM" id="Phobius"/>
    </source>
</evidence>
<keyword evidence="3" id="KW-1003">Cell membrane</keyword>
<feature type="transmembrane region" description="Helical" evidence="7">
    <location>
        <begin position="235"/>
        <end position="254"/>
    </location>
</feature>
<organism evidence="10 11">
    <name type="scientific">Lactiplantibacillus garii</name>
    <dbReference type="NCBI Taxonomy" id="2306423"/>
    <lineage>
        <taxon>Bacteria</taxon>
        <taxon>Bacillati</taxon>
        <taxon>Bacillota</taxon>
        <taxon>Bacilli</taxon>
        <taxon>Lactobacillales</taxon>
        <taxon>Lactobacillaceae</taxon>
        <taxon>Lactiplantibacillus</taxon>
    </lineage>
</organism>
<evidence type="ECO:0000256" key="1">
    <source>
        <dbReference type="ARBA" id="ARBA00004651"/>
    </source>
</evidence>
<feature type="transmembrane region" description="Helical" evidence="7">
    <location>
        <begin position="202"/>
        <end position="223"/>
    </location>
</feature>
<feature type="transmembrane region" description="Helical" evidence="7">
    <location>
        <begin position="1412"/>
        <end position="1433"/>
    </location>
</feature>
<feature type="transmembrane region" description="Helical" evidence="7">
    <location>
        <begin position="310"/>
        <end position="332"/>
    </location>
</feature>
<dbReference type="InterPro" id="IPR004869">
    <property type="entry name" value="MMPL_dom"/>
</dbReference>
<comment type="subcellular location">
    <subcellularLocation>
        <location evidence="1">Cell membrane</location>
        <topology evidence="1">Multi-pass membrane protein</topology>
    </subcellularLocation>
</comment>
<proteinExistence type="inferred from homology"/>
<dbReference type="InterPro" id="IPR050545">
    <property type="entry name" value="Mycobact_MmpL"/>
</dbReference>
<dbReference type="SUPFAM" id="SSF58104">
    <property type="entry name" value="Methyl-accepting chemotaxis protein (MCP) signaling domain"/>
    <property type="match status" value="1"/>
</dbReference>
<dbReference type="InterPro" id="IPR002035">
    <property type="entry name" value="VWF_A"/>
</dbReference>
<dbReference type="InterPro" id="IPR000731">
    <property type="entry name" value="SSD"/>
</dbReference>
<reference evidence="10 11" key="1">
    <citation type="submission" date="2018-08" db="EMBL/GenBank/DDBJ databases">
        <title>Genome Lactobacillus garii FI11369.</title>
        <authorList>
            <person name="Diaz M."/>
            <person name="Narbad A."/>
        </authorList>
    </citation>
    <scope>NUCLEOTIDE SEQUENCE [LARGE SCALE GENOMIC DNA]</scope>
    <source>
        <strain evidence="10 11">FI11369</strain>
    </source>
</reference>
<evidence type="ECO:0000256" key="5">
    <source>
        <dbReference type="ARBA" id="ARBA00022989"/>
    </source>
</evidence>
<feature type="transmembrane region" description="Helical" evidence="7">
    <location>
        <begin position="1310"/>
        <end position="1329"/>
    </location>
</feature>
<feature type="transmembrane region" description="Helical" evidence="7">
    <location>
        <begin position="1439"/>
        <end position="1466"/>
    </location>
</feature>
<comment type="similarity">
    <text evidence="2">Belongs to the resistance-nodulation-cell division (RND) (TC 2.A.6) family. MmpL subfamily.</text>
</comment>
<dbReference type="Proteomes" id="UP000283633">
    <property type="component" value="Unassembled WGS sequence"/>
</dbReference>
<evidence type="ECO:0000259" key="9">
    <source>
        <dbReference type="PROSITE" id="PS50234"/>
    </source>
</evidence>
<dbReference type="PROSITE" id="PS50156">
    <property type="entry name" value="SSD"/>
    <property type="match status" value="1"/>
</dbReference>
<dbReference type="PROSITE" id="PS50234">
    <property type="entry name" value="VWFA"/>
    <property type="match status" value="1"/>
</dbReference>
<feature type="transmembrane region" description="Helical" evidence="7">
    <location>
        <begin position="12"/>
        <end position="30"/>
    </location>
</feature>
<evidence type="ECO:0000256" key="4">
    <source>
        <dbReference type="ARBA" id="ARBA00022692"/>
    </source>
</evidence>
<evidence type="ECO:0000256" key="2">
    <source>
        <dbReference type="ARBA" id="ARBA00010157"/>
    </source>
</evidence>
<keyword evidence="5 7" id="KW-1133">Transmembrane helix</keyword>
<protein>
    <submittedName>
        <fullName evidence="10">Transporter</fullName>
    </submittedName>
</protein>
<accession>A0A3R8QSP6</accession>
<dbReference type="OrthoDB" id="9782006at2"/>
<dbReference type="Pfam" id="PF03176">
    <property type="entry name" value="MMPL"/>
    <property type="match status" value="2"/>
</dbReference>
<keyword evidence="4 7" id="KW-0812">Transmembrane</keyword>
<dbReference type="SUPFAM" id="SSF82866">
    <property type="entry name" value="Multidrug efflux transporter AcrB transmembrane domain"/>
    <property type="match status" value="2"/>
</dbReference>
<dbReference type="PANTHER" id="PTHR33406">
    <property type="entry name" value="MEMBRANE PROTEIN MJ1562-RELATED"/>
    <property type="match status" value="1"/>
</dbReference>
<evidence type="ECO:0000256" key="6">
    <source>
        <dbReference type="ARBA" id="ARBA00023136"/>
    </source>
</evidence>
<feature type="transmembrane region" description="Helical" evidence="7">
    <location>
        <begin position="179"/>
        <end position="195"/>
    </location>
</feature>
<comment type="caution">
    <text evidence="10">The sequence shown here is derived from an EMBL/GenBank/DDBJ whole genome shotgun (WGS) entry which is preliminary data.</text>
</comment>
<dbReference type="Gene3D" id="1.10.287.950">
    <property type="entry name" value="Methyl-accepting chemotaxis protein"/>
    <property type="match status" value="2"/>
</dbReference>
<feature type="transmembrane region" description="Helical" evidence="7">
    <location>
        <begin position="1372"/>
        <end position="1391"/>
    </location>
</feature>